<keyword evidence="2" id="KW-1185">Reference proteome</keyword>
<organism evidence="1 2">
    <name type="scientific">Coffea canephora</name>
    <name type="common">Robusta coffee</name>
    <dbReference type="NCBI Taxonomy" id="49390"/>
    <lineage>
        <taxon>Eukaryota</taxon>
        <taxon>Viridiplantae</taxon>
        <taxon>Streptophyta</taxon>
        <taxon>Embryophyta</taxon>
        <taxon>Tracheophyta</taxon>
        <taxon>Spermatophyta</taxon>
        <taxon>Magnoliopsida</taxon>
        <taxon>eudicotyledons</taxon>
        <taxon>Gunneridae</taxon>
        <taxon>Pentapetalae</taxon>
        <taxon>asterids</taxon>
        <taxon>lamiids</taxon>
        <taxon>Gentianales</taxon>
        <taxon>Rubiaceae</taxon>
        <taxon>Ixoroideae</taxon>
        <taxon>Gardenieae complex</taxon>
        <taxon>Bertiereae - Coffeeae clade</taxon>
        <taxon>Coffeeae</taxon>
        <taxon>Coffea</taxon>
    </lineage>
</organism>
<dbReference type="EMBL" id="HG739128">
    <property type="protein sequence ID" value="CDP10301.1"/>
    <property type="molecule type" value="Genomic_DNA"/>
</dbReference>
<evidence type="ECO:0000313" key="1">
    <source>
        <dbReference type="EMBL" id="CDP10301.1"/>
    </source>
</evidence>
<dbReference type="Gramene" id="CDP10301">
    <property type="protein sequence ID" value="CDP10301"/>
    <property type="gene ID" value="GSCOC_T00030982001"/>
</dbReference>
<dbReference type="Proteomes" id="UP000295252">
    <property type="component" value="Chromosome V"/>
</dbReference>
<proteinExistence type="predicted"/>
<dbReference type="STRING" id="49390.A0A068UPF2"/>
<gene>
    <name evidence="1" type="ORF">GSCOC_T00030982001</name>
</gene>
<accession>A0A068UPF2</accession>
<reference evidence="2" key="1">
    <citation type="journal article" date="2014" name="Science">
        <title>The coffee genome provides insight into the convergent evolution of caffeine biosynthesis.</title>
        <authorList>
            <person name="Denoeud F."/>
            <person name="Carretero-Paulet L."/>
            <person name="Dereeper A."/>
            <person name="Droc G."/>
            <person name="Guyot R."/>
            <person name="Pietrella M."/>
            <person name="Zheng C."/>
            <person name="Alberti A."/>
            <person name="Anthony F."/>
            <person name="Aprea G."/>
            <person name="Aury J.M."/>
            <person name="Bento P."/>
            <person name="Bernard M."/>
            <person name="Bocs S."/>
            <person name="Campa C."/>
            <person name="Cenci A."/>
            <person name="Combes M.C."/>
            <person name="Crouzillat D."/>
            <person name="Da Silva C."/>
            <person name="Daddiego L."/>
            <person name="De Bellis F."/>
            <person name="Dussert S."/>
            <person name="Garsmeur O."/>
            <person name="Gayraud T."/>
            <person name="Guignon V."/>
            <person name="Jahn K."/>
            <person name="Jamilloux V."/>
            <person name="Joet T."/>
            <person name="Labadie K."/>
            <person name="Lan T."/>
            <person name="Leclercq J."/>
            <person name="Lepelley M."/>
            <person name="Leroy T."/>
            <person name="Li L.T."/>
            <person name="Librado P."/>
            <person name="Lopez L."/>
            <person name="Munoz A."/>
            <person name="Noel B."/>
            <person name="Pallavicini A."/>
            <person name="Perrotta G."/>
            <person name="Poncet V."/>
            <person name="Pot D."/>
            <person name="Priyono X."/>
            <person name="Rigoreau M."/>
            <person name="Rouard M."/>
            <person name="Rozas J."/>
            <person name="Tranchant-Dubreuil C."/>
            <person name="VanBuren R."/>
            <person name="Zhang Q."/>
            <person name="Andrade A.C."/>
            <person name="Argout X."/>
            <person name="Bertrand B."/>
            <person name="de Kochko A."/>
            <person name="Graziosi G."/>
            <person name="Henry R.J."/>
            <person name="Jayarama X."/>
            <person name="Ming R."/>
            <person name="Nagai C."/>
            <person name="Rounsley S."/>
            <person name="Sankoff D."/>
            <person name="Giuliano G."/>
            <person name="Albert V.A."/>
            <person name="Wincker P."/>
            <person name="Lashermes P."/>
        </authorList>
    </citation>
    <scope>NUCLEOTIDE SEQUENCE [LARGE SCALE GENOMIC DNA]</scope>
    <source>
        <strain evidence="2">cv. DH200-94</strain>
    </source>
</reference>
<dbReference type="InParanoid" id="A0A068UPF2"/>
<protein>
    <submittedName>
        <fullName evidence="1">Uncharacterized protein</fullName>
    </submittedName>
</protein>
<name>A0A068UPF2_COFCA</name>
<evidence type="ECO:0000313" key="2">
    <source>
        <dbReference type="Proteomes" id="UP000295252"/>
    </source>
</evidence>
<sequence>MGTNAQVTDNGLDEYYKFHGYSPAIVTGKPVIFKFLGDMILVDPSAEMHQQGGEYSLQLKRCLMNMERVSLGNDLLYKDLVMSDPGLLNLSVNKGKR</sequence>
<dbReference type="AlphaFoldDB" id="A0A068UPF2"/>
<dbReference type="PhylomeDB" id="A0A068UPF2"/>